<proteinExistence type="predicted"/>
<accession>A0ABT7XJH7</accession>
<sequence>MRLTGLNHLTLAVSDLERSFSFYRELLGAKPMARWESGAYLTVGELWLCLSLDAAAGERPHPDYSHIAFTATPDEFPAWVERLMQAGVMVWKDSRSEGESFYFLDPDGHKLEIHVGSLLSRLAACREAPYRGMRFFDRDVE</sequence>
<dbReference type="GO" id="GO:0004364">
    <property type="term" value="F:glutathione transferase activity"/>
    <property type="evidence" value="ECO:0007669"/>
    <property type="project" value="UniProtKB-EC"/>
</dbReference>
<evidence type="ECO:0000313" key="4">
    <source>
        <dbReference type="Proteomes" id="UP001168540"/>
    </source>
</evidence>
<dbReference type="NCBIfam" id="NF000496">
    <property type="entry name" value="Fos_GSH"/>
    <property type="match status" value="1"/>
</dbReference>
<dbReference type="Pfam" id="PF00903">
    <property type="entry name" value="Glyoxalase"/>
    <property type="match status" value="1"/>
</dbReference>
<dbReference type="EMBL" id="JAUEDK010000004">
    <property type="protein sequence ID" value="MDN0073930.1"/>
    <property type="molecule type" value="Genomic_DNA"/>
</dbReference>
<dbReference type="SUPFAM" id="SSF54593">
    <property type="entry name" value="Glyoxalase/Bleomycin resistance protein/Dihydroxybiphenyl dioxygenase"/>
    <property type="match status" value="1"/>
</dbReference>
<dbReference type="PROSITE" id="PS51819">
    <property type="entry name" value="VOC"/>
    <property type="match status" value="1"/>
</dbReference>
<dbReference type="InterPro" id="IPR029068">
    <property type="entry name" value="Glyas_Bleomycin-R_OHBP_Dase"/>
</dbReference>
<keyword evidence="3" id="KW-0808">Transferase</keyword>
<dbReference type="Gene3D" id="3.10.180.10">
    <property type="entry name" value="2,3-Dihydroxybiphenyl 1,2-Dioxygenase, domain 1"/>
    <property type="match status" value="1"/>
</dbReference>
<dbReference type="InterPro" id="IPR037523">
    <property type="entry name" value="VOC_core"/>
</dbReference>
<feature type="domain" description="VOC" evidence="2">
    <location>
        <begin position="5"/>
        <end position="116"/>
    </location>
</feature>
<evidence type="ECO:0000259" key="2">
    <source>
        <dbReference type="PROSITE" id="PS51819"/>
    </source>
</evidence>
<dbReference type="CDD" id="cd07244">
    <property type="entry name" value="FosA"/>
    <property type="match status" value="1"/>
</dbReference>
<reference evidence="3" key="1">
    <citation type="submission" date="2023-06" db="EMBL/GenBank/DDBJ databases">
        <authorList>
            <person name="Zhang S."/>
        </authorList>
    </citation>
    <scope>NUCLEOTIDE SEQUENCE</scope>
    <source>
        <strain evidence="3">SG2303</strain>
    </source>
</reference>
<keyword evidence="4" id="KW-1185">Reference proteome</keyword>
<dbReference type="PANTHER" id="PTHR36113:SF6">
    <property type="entry name" value="FOSFOMYCIN RESISTANCE PROTEIN FOSX"/>
    <property type="match status" value="1"/>
</dbReference>
<comment type="caution">
    <text evidence="3">The sequence shown here is derived from an EMBL/GenBank/DDBJ whole genome shotgun (WGS) entry which is preliminary data.</text>
</comment>
<gene>
    <name evidence="3" type="primary">fos</name>
    <name evidence="3" type="ORF">QU481_03360</name>
</gene>
<evidence type="ECO:0000256" key="1">
    <source>
        <dbReference type="ARBA" id="ARBA00022723"/>
    </source>
</evidence>
<organism evidence="3 4">
    <name type="scientific">Crenobacter oryzisoli</name>
    <dbReference type="NCBI Taxonomy" id="3056844"/>
    <lineage>
        <taxon>Bacteria</taxon>
        <taxon>Pseudomonadati</taxon>
        <taxon>Pseudomonadota</taxon>
        <taxon>Betaproteobacteria</taxon>
        <taxon>Neisseriales</taxon>
        <taxon>Neisseriaceae</taxon>
        <taxon>Crenobacter</taxon>
    </lineage>
</organism>
<dbReference type="Proteomes" id="UP001168540">
    <property type="component" value="Unassembled WGS sequence"/>
</dbReference>
<protein>
    <submittedName>
        <fullName evidence="3">Fosfomycin resistance glutathione transferase</fullName>
        <ecNumber evidence="3">2.5.1.18</ecNumber>
    </submittedName>
</protein>
<dbReference type="InterPro" id="IPR051332">
    <property type="entry name" value="Fosfomycin_Res_Enzymes"/>
</dbReference>
<evidence type="ECO:0000313" key="3">
    <source>
        <dbReference type="EMBL" id="MDN0073930.1"/>
    </source>
</evidence>
<name>A0ABT7XJH7_9NEIS</name>
<keyword evidence="1" id="KW-0479">Metal-binding</keyword>
<dbReference type="EC" id="2.5.1.18" evidence="3"/>
<dbReference type="InterPro" id="IPR004360">
    <property type="entry name" value="Glyas_Fos-R_dOase_dom"/>
</dbReference>
<dbReference type="RefSeq" id="WP_289828479.1">
    <property type="nucleotide sequence ID" value="NZ_JAUEDK010000004.1"/>
</dbReference>
<dbReference type="PANTHER" id="PTHR36113">
    <property type="entry name" value="LYASE, PUTATIVE-RELATED-RELATED"/>
    <property type="match status" value="1"/>
</dbReference>